<keyword evidence="1" id="KW-0472">Membrane</keyword>
<dbReference type="EMBL" id="CP121252">
    <property type="protein sequence ID" value="WFP17672.1"/>
    <property type="molecule type" value="Genomic_DNA"/>
</dbReference>
<name>A0ABY8HAS2_9MICC</name>
<organism evidence="3 4">
    <name type="scientific">Citricoccus muralis</name>
    <dbReference type="NCBI Taxonomy" id="169134"/>
    <lineage>
        <taxon>Bacteria</taxon>
        <taxon>Bacillati</taxon>
        <taxon>Actinomycetota</taxon>
        <taxon>Actinomycetes</taxon>
        <taxon>Micrococcales</taxon>
        <taxon>Micrococcaceae</taxon>
        <taxon>Citricoccus</taxon>
    </lineage>
</organism>
<reference evidence="3 4" key="1">
    <citation type="submission" date="2023-04" db="EMBL/GenBank/DDBJ databases">
        <title>Funneling lignin-derived compounds into biodiesel using alkali-halophilic Citricoccus sp. P2.</title>
        <authorList>
            <person name="Luo C.-B."/>
        </authorList>
    </citation>
    <scope>NUCLEOTIDE SEQUENCE [LARGE SCALE GENOMIC DNA]</scope>
    <source>
        <strain evidence="3 4">P2</strain>
    </source>
</reference>
<evidence type="ECO:0000256" key="1">
    <source>
        <dbReference type="SAM" id="Phobius"/>
    </source>
</evidence>
<dbReference type="RefSeq" id="WP_278159353.1">
    <property type="nucleotide sequence ID" value="NZ_CP121252.1"/>
</dbReference>
<protein>
    <submittedName>
        <fullName evidence="3">Tripartite tricarboxylate transporter permease</fullName>
    </submittedName>
</protein>
<dbReference type="PANTHER" id="PTHR35342">
    <property type="entry name" value="TRICARBOXYLIC TRANSPORT PROTEIN"/>
    <property type="match status" value="1"/>
</dbReference>
<feature type="transmembrane region" description="Helical" evidence="1">
    <location>
        <begin position="128"/>
        <end position="156"/>
    </location>
</feature>
<dbReference type="Pfam" id="PF01970">
    <property type="entry name" value="TctA"/>
    <property type="match status" value="1"/>
</dbReference>
<feature type="transmembrane region" description="Helical" evidence="1">
    <location>
        <begin position="412"/>
        <end position="430"/>
    </location>
</feature>
<feature type="transmembrane region" description="Helical" evidence="1">
    <location>
        <begin position="162"/>
        <end position="179"/>
    </location>
</feature>
<evidence type="ECO:0000313" key="4">
    <source>
        <dbReference type="Proteomes" id="UP001219037"/>
    </source>
</evidence>
<dbReference type="InterPro" id="IPR002823">
    <property type="entry name" value="DUF112_TM"/>
</dbReference>
<accession>A0ABY8HAS2</accession>
<feature type="transmembrane region" description="Helical" evidence="1">
    <location>
        <begin position="351"/>
        <end position="371"/>
    </location>
</feature>
<sequence>MIEPLMTGMLPDLFHAASSQLVLANSVLDGASVVLRWDTLIYIGLGMLVGMLVGAFPGVTATMAVALASGFTLTMEPLQGLAVLLTIYVAAQFGDRVPAILINTPGTPSSISTTFDGYPMAKNGQAGLAMTVSAFGSAFGMVFGTILLALFAIPIAGLAREFGPPELFALVVFGLTMMIGVSSGRITKGLIAGMFGLFLATVGRDPITGDQRFTLGILELNGGVPFIPVIIGLFGLAEVLNQMITHRRNEKQIKPIQQLGRWFPDGATFRRILKPMGVGAGTGSVVGLVPAVGGDIAGIIAWDNAKRVSKNKHEFGKGSIEGLTAGDTSSTATIGGSVTTTMALGIPGDSVMAVLIGSMMIWGIQPGPALFANDPSLVYSLAMILLIATVLSLAVSLVRMKSMVKLLELKNQYLWVIILVFCIVGTFSINNSVFDVMVMLIMGLVGLFMLRFGFPPGPAVLGLILGPLAESNLRRTLIGGGWEAFLGSPIALVLFAISAAALILPPLRAMRARRKAAMAGKDEGMSVLIP</sequence>
<dbReference type="PANTHER" id="PTHR35342:SF5">
    <property type="entry name" value="TRICARBOXYLIC TRANSPORT PROTEIN"/>
    <property type="match status" value="1"/>
</dbReference>
<feature type="transmembrane region" description="Helical" evidence="1">
    <location>
        <begin position="186"/>
        <end position="203"/>
    </location>
</feature>
<feature type="domain" description="DUF112" evidence="2">
    <location>
        <begin position="40"/>
        <end position="461"/>
    </location>
</feature>
<feature type="transmembrane region" description="Helical" evidence="1">
    <location>
        <begin position="223"/>
        <end position="244"/>
    </location>
</feature>
<evidence type="ECO:0000259" key="2">
    <source>
        <dbReference type="Pfam" id="PF01970"/>
    </source>
</evidence>
<keyword evidence="4" id="KW-1185">Reference proteome</keyword>
<feature type="transmembrane region" description="Helical" evidence="1">
    <location>
        <begin position="377"/>
        <end position="400"/>
    </location>
</feature>
<keyword evidence="1" id="KW-1133">Transmembrane helix</keyword>
<evidence type="ECO:0000313" key="3">
    <source>
        <dbReference type="EMBL" id="WFP17672.1"/>
    </source>
</evidence>
<feature type="transmembrane region" description="Helical" evidence="1">
    <location>
        <begin position="484"/>
        <end position="504"/>
    </location>
</feature>
<feature type="transmembrane region" description="Helical" evidence="1">
    <location>
        <begin position="40"/>
        <end position="68"/>
    </location>
</feature>
<dbReference type="Proteomes" id="UP001219037">
    <property type="component" value="Chromosome"/>
</dbReference>
<proteinExistence type="predicted"/>
<keyword evidence="1" id="KW-0812">Transmembrane</keyword>
<gene>
    <name evidence="3" type="ORF">P8192_06100</name>
</gene>